<feature type="domain" description="Histidine kinase" evidence="3">
    <location>
        <begin position="130"/>
        <end position="375"/>
    </location>
</feature>
<dbReference type="PANTHER" id="PTHR45339:SF6">
    <property type="entry name" value="SENSORY HISTIDINE PROTEIN KINASE"/>
    <property type="match status" value="1"/>
</dbReference>
<evidence type="ECO:0008006" key="7">
    <source>
        <dbReference type="Google" id="ProtNLM"/>
    </source>
</evidence>
<dbReference type="GO" id="GO:0000160">
    <property type="term" value="P:phosphorelay signal transduction system"/>
    <property type="evidence" value="ECO:0007669"/>
    <property type="project" value="InterPro"/>
</dbReference>
<dbReference type="InterPro" id="IPR001789">
    <property type="entry name" value="Sig_transdc_resp-reg_receiver"/>
</dbReference>
<feature type="domain" description="Response regulatory" evidence="4">
    <location>
        <begin position="401"/>
        <end position="522"/>
    </location>
</feature>
<dbReference type="Gene3D" id="3.30.450.350">
    <property type="entry name" value="CHASE domain"/>
    <property type="match status" value="1"/>
</dbReference>
<dbReference type="GO" id="GO:0004672">
    <property type="term" value="F:protein kinase activity"/>
    <property type="evidence" value="ECO:0007669"/>
    <property type="project" value="UniProtKB-ARBA"/>
</dbReference>
<dbReference type="SUPFAM" id="SSF52172">
    <property type="entry name" value="CheY-like"/>
    <property type="match status" value="1"/>
</dbReference>
<dbReference type="EnsemblPlants" id="Pp3c18_4650V3.3">
    <property type="protein sequence ID" value="Pp3c18_4650V3.3"/>
    <property type="gene ID" value="Pp3c18_4650"/>
</dbReference>
<evidence type="ECO:0000259" key="3">
    <source>
        <dbReference type="PROSITE" id="PS50109"/>
    </source>
</evidence>
<dbReference type="PANTHER" id="PTHR45339">
    <property type="entry name" value="HYBRID SIGNAL TRANSDUCTION HISTIDINE KINASE J"/>
    <property type="match status" value="1"/>
</dbReference>
<evidence type="ECO:0000313" key="5">
    <source>
        <dbReference type="EnsemblPlants" id="Pp3c18_4650V3.3"/>
    </source>
</evidence>
<dbReference type="InterPro" id="IPR036890">
    <property type="entry name" value="HATPase_C_sf"/>
</dbReference>
<organism evidence="5 6">
    <name type="scientific">Physcomitrium patens</name>
    <name type="common">Spreading-leaved earth moss</name>
    <name type="synonym">Physcomitrella patens</name>
    <dbReference type="NCBI Taxonomy" id="3218"/>
    <lineage>
        <taxon>Eukaryota</taxon>
        <taxon>Viridiplantae</taxon>
        <taxon>Streptophyta</taxon>
        <taxon>Embryophyta</taxon>
        <taxon>Bryophyta</taxon>
        <taxon>Bryophytina</taxon>
        <taxon>Bryopsida</taxon>
        <taxon>Funariidae</taxon>
        <taxon>Funariales</taxon>
        <taxon>Funariaceae</taxon>
        <taxon>Physcomitrium</taxon>
    </lineage>
</organism>
<keyword evidence="6" id="KW-1185">Reference proteome</keyword>
<feature type="modified residue" description="4-aspartylphosphate" evidence="2">
    <location>
        <position position="454"/>
    </location>
</feature>
<dbReference type="SMART" id="SM00387">
    <property type="entry name" value="HATPase_c"/>
    <property type="match status" value="1"/>
</dbReference>
<comment type="caution">
    <text evidence="2">Lacks conserved residue(s) required for the propagation of feature annotation.</text>
</comment>
<dbReference type="InterPro" id="IPR005467">
    <property type="entry name" value="His_kinase_dom"/>
</dbReference>
<dbReference type="Pfam" id="PF02518">
    <property type="entry name" value="HATPase_c"/>
    <property type="match status" value="1"/>
</dbReference>
<protein>
    <recommendedName>
        <fullName evidence="7">Histidine kinase</fullName>
    </recommendedName>
</protein>
<feature type="domain" description="Response regulatory" evidence="4">
    <location>
        <begin position="544"/>
        <end position="585"/>
    </location>
</feature>
<keyword evidence="1 2" id="KW-0597">Phosphoprotein</keyword>
<reference evidence="5" key="3">
    <citation type="submission" date="2020-12" db="UniProtKB">
        <authorList>
            <consortium name="EnsemblPlants"/>
        </authorList>
    </citation>
    <scope>IDENTIFICATION</scope>
</reference>
<dbReference type="InterPro" id="IPR011006">
    <property type="entry name" value="CheY-like_superfamily"/>
</dbReference>
<dbReference type="InterPro" id="IPR004358">
    <property type="entry name" value="Sig_transdc_His_kin-like_C"/>
</dbReference>
<reference evidence="5 6" key="2">
    <citation type="journal article" date="2018" name="Plant J.">
        <title>The Physcomitrella patens chromosome-scale assembly reveals moss genome structure and evolution.</title>
        <authorList>
            <person name="Lang D."/>
            <person name="Ullrich K.K."/>
            <person name="Murat F."/>
            <person name="Fuchs J."/>
            <person name="Jenkins J."/>
            <person name="Haas F.B."/>
            <person name="Piednoel M."/>
            <person name="Gundlach H."/>
            <person name="Van Bel M."/>
            <person name="Meyberg R."/>
            <person name="Vives C."/>
            <person name="Morata J."/>
            <person name="Symeonidi A."/>
            <person name="Hiss M."/>
            <person name="Muchero W."/>
            <person name="Kamisugi Y."/>
            <person name="Saleh O."/>
            <person name="Blanc G."/>
            <person name="Decker E.L."/>
            <person name="van Gessel N."/>
            <person name="Grimwood J."/>
            <person name="Hayes R.D."/>
            <person name="Graham S.W."/>
            <person name="Gunter L.E."/>
            <person name="McDaniel S.F."/>
            <person name="Hoernstein S.N.W."/>
            <person name="Larsson A."/>
            <person name="Li F.W."/>
            <person name="Perroud P.F."/>
            <person name="Phillips J."/>
            <person name="Ranjan P."/>
            <person name="Rokshar D.S."/>
            <person name="Rothfels C.J."/>
            <person name="Schneider L."/>
            <person name="Shu S."/>
            <person name="Stevenson D.W."/>
            <person name="Thummler F."/>
            <person name="Tillich M."/>
            <person name="Villarreal Aguilar J.C."/>
            <person name="Widiez T."/>
            <person name="Wong G.K."/>
            <person name="Wymore A."/>
            <person name="Zhang Y."/>
            <person name="Zimmer A.D."/>
            <person name="Quatrano R.S."/>
            <person name="Mayer K.F.X."/>
            <person name="Goodstein D."/>
            <person name="Casacuberta J.M."/>
            <person name="Vandepoele K."/>
            <person name="Reski R."/>
            <person name="Cuming A.C."/>
            <person name="Tuskan G.A."/>
            <person name="Maumus F."/>
            <person name="Salse J."/>
            <person name="Schmutz J."/>
            <person name="Rensing S.A."/>
        </authorList>
    </citation>
    <scope>NUCLEOTIDE SEQUENCE [LARGE SCALE GENOMIC DNA]</scope>
    <source>
        <strain evidence="5 6">cv. Gransden 2004</strain>
    </source>
</reference>
<dbReference type="Gene3D" id="3.40.50.2300">
    <property type="match status" value="2"/>
</dbReference>
<proteinExistence type="predicted"/>
<reference evidence="5 6" key="1">
    <citation type="journal article" date="2008" name="Science">
        <title>The Physcomitrella genome reveals evolutionary insights into the conquest of land by plants.</title>
        <authorList>
            <person name="Rensing S."/>
            <person name="Lang D."/>
            <person name="Zimmer A."/>
            <person name="Terry A."/>
            <person name="Salamov A."/>
            <person name="Shapiro H."/>
            <person name="Nishiyama T."/>
            <person name="Perroud P.-F."/>
            <person name="Lindquist E."/>
            <person name="Kamisugi Y."/>
            <person name="Tanahashi T."/>
            <person name="Sakakibara K."/>
            <person name="Fujita T."/>
            <person name="Oishi K."/>
            <person name="Shin-I T."/>
            <person name="Kuroki Y."/>
            <person name="Toyoda A."/>
            <person name="Suzuki Y."/>
            <person name="Hashimoto A."/>
            <person name="Yamaguchi K."/>
            <person name="Sugano A."/>
            <person name="Kohara Y."/>
            <person name="Fujiyama A."/>
            <person name="Anterola A."/>
            <person name="Aoki S."/>
            <person name="Ashton N."/>
            <person name="Barbazuk W.B."/>
            <person name="Barker E."/>
            <person name="Bennetzen J."/>
            <person name="Bezanilla M."/>
            <person name="Blankenship R."/>
            <person name="Cho S.H."/>
            <person name="Dutcher S."/>
            <person name="Estelle M."/>
            <person name="Fawcett J.A."/>
            <person name="Gundlach H."/>
            <person name="Hanada K."/>
            <person name="Heyl A."/>
            <person name="Hicks K.A."/>
            <person name="Hugh J."/>
            <person name="Lohr M."/>
            <person name="Mayer K."/>
            <person name="Melkozernov A."/>
            <person name="Murata T."/>
            <person name="Nelson D."/>
            <person name="Pils B."/>
            <person name="Prigge M."/>
            <person name="Reiss B."/>
            <person name="Renner T."/>
            <person name="Rombauts S."/>
            <person name="Rushton P."/>
            <person name="Sanderfoot A."/>
            <person name="Schween G."/>
            <person name="Shiu S.-H."/>
            <person name="Stueber K."/>
            <person name="Theodoulou F.L."/>
            <person name="Tu H."/>
            <person name="Van de Peer Y."/>
            <person name="Verrier P.J."/>
            <person name="Waters E."/>
            <person name="Wood A."/>
            <person name="Yang L."/>
            <person name="Cove D."/>
            <person name="Cuming A."/>
            <person name="Hasebe M."/>
            <person name="Lucas S."/>
            <person name="Mishler D.B."/>
            <person name="Reski R."/>
            <person name="Grigoriev I."/>
            <person name="Quatrano R.S."/>
            <person name="Boore J.L."/>
        </authorList>
    </citation>
    <scope>NUCLEOTIDE SEQUENCE [LARGE SCALE GENOMIC DNA]</scope>
    <source>
        <strain evidence="5 6">cv. Gransden 2004</strain>
    </source>
</reference>
<dbReference type="InterPro" id="IPR042240">
    <property type="entry name" value="CHASE_sf"/>
</dbReference>
<dbReference type="InterPro" id="IPR056839">
    <property type="entry name" value="Receiver_AHK4/CRE1_1st"/>
</dbReference>
<dbReference type="EMBL" id="ABEU02000018">
    <property type="status" value="NOT_ANNOTATED_CDS"/>
    <property type="molecule type" value="Genomic_DNA"/>
</dbReference>
<dbReference type="PROSITE" id="PS50110">
    <property type="entry name" value="RESPONSE_REGULATORY"/>
    <property type="match status" value="2"/>
</dbReference>
<dbReference type="InterPro" id="IPR003594">
    <property type="entry name" value="HATPase_dom"/>
</dbReference>
<dbReference type="AlphaFoldDB" id="A0A7I4BKG6"/>
<evidence type="ECO:0000313" key="6">
    <source>
        <dbReference type="Proteomes" id="UP000006727"/>
    </source>
</evidence>
<dbReference type="Gramene" id="Pp3c18_4650V3.3">
    <property type="protein sequence ID" value="Pp3c18_4650V3.3"/>
    <property type="gene ID" value="Pp3c18_4650"/>
</dbReference>
<evidence type="ECO:0000256" key="2">
    <source>
        <dbReference type="PROSITE-ProRule" id="PRU00169"/>
    </source>
</evidence>
<dbReference type="PROSITE" id="PS50109">
    <property type="entry name" value="HIS_KIN"/>
    <property type="match status" value="1"/>
</dbReference>
<name>A0A7I4BKG6_PHYPA</name>
<sequence length="585" mass="63989">MERVLHSDRPAFERKWNGSISYLEGNATFPRGIDTEYAPILFGASDVPHRFLDPSNYPFLKFAIHAARDTGLFTLSPAAGGPLSWQMGAYLAYYGAGREGSSFASVVERTQACLGYVGRVDAHEWSNCAIINDVLDLSKLEAGKMELESVPFNLRKQVDSVFTLFDDKLHQKKLEVFMLVHEPVPNLILVNLVNNALKFTKEGSILVSVRVMDPYSEKDHNGSSSEPVGLVSSDPKAKGSIQLSQVLPNASYGLDSSKVLRGGVFRRDETDLARGNTAPRLSMHSGDEGNTREAVEAWRAWKLTTMSGIGLPRHLQDRLFQPFSQADSSTSREYGGTGIGLSICQKLIYLMKGALIVKSNSGEGSVFEFTLPLSVPETTDGNLCSCVKTSIEEMTKLKGTRVALVDNNDVRQEVTASYLRCLGIDVVKFSEDASSTLNFLLKDQNPKVHAVMVDLKGLLHESAVELASSIRQVLGFKTLPVLALSTGLRPANEKELKGAGFPHIINKPLRYNTLASVLLETVGVPARAPMKKMNVDSKMMSGKRLLVMDNNMVNRRVASSMLFRNGATVKIVNCGLDAVTAVQNV</sequence>
<dbReference type="Proteomes" id="UP000006727">
    <property type="component" value="Chromosome 18"/>
</dbReference>
<dbReference type="PRINTS" id="PR00344">
    <property type="entry name" value="BCTRLSENSOR"/>
</dbReference>
<dbReference type="SUPFAM" id="SSF55874">
    <property type="entry name" value="ATPase domain of HSP90 chaperone/DNA topoisomerase II/histidine kinase"/>
    <property type="match status" value="2"/>
</dbReference>
<accession>A0A7I4BKG6</accession>
<evidence type="ECO:0000256" key="1">
    <source>
        <dbReference type="ARBA" id="ARBA00022553"/>
    </source>
</evidence>
<dbReference type="Gene3D" id="3.30.565.10">
    <property type="entry name" value="Histidine kinase-like ATPase, C-terminal domain"/>
    <property type="match status" value="2"/>
</dbReference>
<dbReference type="Pfam" id="PF24896">
    <property type="entry name" value="Receiver_CRE1"/>
    <property type="match status" value="1"/>
</dbReference>
<evidence type="ECO:0000259" key="4">
    <source>
        <dbReference type="PROSITE" id="PS50110"/>
    </source>
</evidence>